<keyword evidence="3" id="KW-1003">Cell membrane</keyword>
<evidence type="ECO:0000313" key="10">
    <source>
        <dbReference type="Proteomes" id="UP000628775"/>
    </source>
</evidence>
<gene>
    <name evidence="9" type="ORF">GCM10011391_02040</name>
</gene>
<keyword evidence="6 7" id="KW-0472">Membrane</keyword>
<comment type="caution">
    <text evidence="9">The sequence shown here is derived from an EMBL/GenBank/DDBJ whole genome shotgun (WGS) entry which is preliminary data.</text>
</comment>
<reference evidence="9" key="2">
    <citation type="submission" date="2020-09" db="EMBL/GenBank/DDBJ databases">
        <authorList>
            <person name="Sun Q."/>
            <person name="Zhou Y."/>
        </authorList>
    </citation>
    <scope>NUCLEOTIDE SEQUENCE</scope>
    <source>
        <strain evidence="9">CGMCC 1.15371</strain>
    </source>
</reference>
<dbReference type="PROSITE" id="PS50928">
    <property type="entry name" value="ABC_TM1"/>
    <property type="match status" value="1"/>
</dbReference>
<dbReference type="InterPro" id="IPR000515">
    <property type="entry name" value="MetI-like"/>
</dbReference>
<comment type="subcellular location">
    <subcellularLocation>
        <location evidence="1 7">Cell membrane</location>
        <topology evidence="1 7">Multi-pass membrane protein</topology>
    </subcellularLocation>
</comment>
<feature type="transmembrane region" description="Helical" evidence="7">
    <location>
        <begin position="92"/>
        <end position="112"/>
    </location>
</feature>
<dbReference type="GO" id="GO:0005886">
    <property type="term" value="C:plasma membrane"/>
    <property type="evidence" value="ECO:0007669"/>
    <property type="project" value="UniProtKB-SubCell"/>
</dbReference>
<evidence type="ECO:0000256" key="7">
    <source>
        <dbReference type="RuleBase" id="RU363032"/>
    </source>
</evidence>
<dbReference type="PANTHER" id="PTHR43227:SF11">
    <property type="entry name" value="BLL4140 PROTEIN"/>
    <property type="match status" value="1"/>
</dbReference>
<sequence length="321" mass="36710">MSEPLLSNQKPRVKLNTSKRRHRRYYWAYLFITPQFILFVGLTIFPIVMSYVYSFYQWSGIGPLENFIKWENYKELFHDTKFWHDFLHSLEYMVGQTVIVMPLALIMAILFNESKIKGKTFYRTLYFLPVVTSTAIIGIVMANIFGNKDALVNNLLQTFHIIKHPIHWLDNPTLAMTVMIIVGSWKFFGIVMIYWLAGLQSISADIYEAAKIDGANFFSTLWYITLPILKPISAVILLLTVVNGLHVFDLVKTLTDGGPYFSTETIDLFIYNYAFASDGIPRMGYASSAGILFGIFVFLLSIGIGWLIKKAGQDEKVKGKS</sequence>
<comment type="similarity">
    <text evidence="7">Belongs to the binding-protein-dependent transport system permease family.</text>
</comment>
<evidence type="ECO:0000256" key="1">
    <source>
        <dbReference type="ARBA" id="ARBA00004651"/>
    </source>
</evidence>
<feature type="transmembrane region" description="Helical" evidence="7">
    <location>
        <begin position="285"/>
        <end position="308"/>
    </location>
</feature>
<evidence type="ECO:0000256" key="2">
    <source>
        <dbReference type="ARBA" id="ARBA00022448"/>
    </source>
</evidence>
<dbReference type="InterPro" id="IPR035906">
    <property type="entry name" value="MetI-like_sf"/>
</dbReference>
<accession>A0A8J2VII4</accession>
<dbReference type="GO" id="GO:0055085">
    <property type="term" value="P:transmembrane transport"/>
    <property type="evidence" value="ECO:0007669"/>
    <property type="project" value="InterPro"/>
</dbReference>
<dbReference type="Gene3D" id="1.10.3720.10">
    <property type="entry name" value="MetI-like"/>
    <property type="match status" value="1"/>
</dbReference>
<dbReference type="Proteomes" id="UP000628775">
    <property type="component" value="Unassembled WGS sequence"/>
</dbReference>
<keyword evidence="4 7" id="KW-0812">Transmembrane</keyword>
<dbReference type="EMBL" id="BMIR01000001">
    <property type="protein sequence ID" value="GGE27285.1"/>
    <property type="molecule type" value="Genomic_DNA"/>
</dbReference>
<dbReference type="AlphaFoldDB" id="A0A8J2VII4"/>
<protein>
    <submittedName>
        <fullName evidence="9">Sugar ABC transporter permease</fullName>
    </submittedName>
</protein>
<dbReference type="Pfam" id="PF00528">
    <property type="entry name" value="BPD_transp_1"/>
    <property type="match status" value="1"/>
</dbReference>
<evidence type="ECO:0000256" key="3">
    <source>
        <dbReference type="ARBA" id="ARBA00022475"/>
    </source>
</evidence>
<evidence type="ECO:0000313" key="9">
    <source>
        <dbReference type="EMBL" id="GGE27285.1"/>
    </source>
</evidence>
<dbReference type="PANTHER" id="PTHR43227">
    <property type="entry name" value="BLL4140 PROTEIN"/>
    <property type="match status" value="1"/>
</dbReference>
<feature type="transmembrane region" description="Helical" evidence="7">
    <location>
        <begin position="26"/>
        <end position="53"/>
    </location>
</feature>
<feature type="transmembrane region" description="Helical" evidence="7">
    <location>
        <begin position="124"/>
        <end position="145"/>
    </location>
</feature>
<dbReference type="SUPFAM" id="SSF161098">
    <property type="entry name" value="MetI-like"/>
    <property type="match status" value="1"/>
</dbReference>
<feature type="transmembrane region" description="Helical" evidence="7">
    <location>
        <begin position="174"/>
        <end position="199"/>
    </location>
</feature>
<dbReference type="RefSeq" id="WP_188687967.1">
    <property type="nucleotide sequence ID" value="NZ_BMIR01000001.1"/>
</dbReference>
<proteinExistence type="inferred from homology"/>
<name>A0A8J2VII4_9BACL</name>
<reference evidence="9" key="1">
    <citation type="journal article" date="2014" name="Int. J. Syst. Evol. Microbiol.">
        <title>Complete genome sequence of Corynebacterium casei LMG S-19264T (=DSM 44701T), isolated from a smear-ripened cheese.</title>
        <authorList>
            <consortium name="US DOE Joint Genome Institute (JGI-PGF)"/>
            <person name="Walter F."/>
            <person name="Albersmeier A."/>
            <person name="Kalinowski J."/>
            <person name="Ruckert C."/>
        </authorList>
    </citation>
    <scope>NUCLEOTIDE SEQUENCE</scope>
    <source>
        <strain evidence="9">CGMCC 1.15371</strain>
    </source>
</reference>
<feature type="transmembrane region" description="Helical" evidence="7">
    <location>
        <begin position="220"/>
        <end position="242"/>
    </location>
</feature>
<keyword evidence="2 7" id="KW-0813">Transport</keyword>
<keyword evidence="5 7" id="KW-1133">Transmembrane helix</keyword>
<evidence type="ECO:0000256" key="5">
    <source>
        <dbReference type="ARBA" id="ARBA00022989"/>
    </source>
</evidence>
<keyword evidence="10" id="KW-1185">Reference proteome</keyword>
<organism evidence="9 10">
    <name type="scientific">Pullulanibacillus camelliae</name>
    <dbReference type="NCBI Taxonomy" id="1707096"/>
    <lineage>
        <taxon>Bacteria</taxon>
        <taxon>Bacillati</taxon>
        <taxon>Bacillota</taxon>
        <taxon>Bacilli</taxon>
        <taxon>Bacillales</taxon>
        <taxon>Sporolactobacillaceae</taxon>
        <taxon>Pullulanibacillus</taxon>
    </lineage>
</organism>
<evidence type="ECO:0000259" key="8">
    <source>
        <dbReference type="PROSITE" id="PS50928"/>
    </source>
</evidence>
<dbReference type="CDD" id="cd06261">
    <property type="entry name" value="TM_PBP2"/>
    <property type="match status" value="1"/>
</dbReference>
<dbReference type="InterPro" id="IPR050809">
    <property type="entry name" value="UgpAE/MalFG_permease"/>
</dbReference>
<evidence type="ECO:0000256" key="4">
    <source>
        <dbReference type="ARBA" id="ARBA00022692"/>
    </source>
</evidence>
<evidence type="ECO:0000256" key="6">
    <source>
        <dbReference type="ARBA" id="ARBA00023136"/>
    </source>
</evidence>
<feature type="domain" description="ABC transmembrane type-1" evidence="8">
    <location>
        <begin position="86"/>
        <end position="304"/>
    </location>
</feature>